<keyword evidence="1 3" id="KW-0378">Hydrolase</keyword>
<accession>D5XAC2</accession>
<dbReference type="AlphaFoldDB" id="D5XAC2"/>
<dbReference type="EMBL" id="CP002028">
    <property type="protein sequence ID" value="ADG81221.1"/>
    <property type="molecule type" value="Genomic_DNA"/>
</dbReference>
<dbReference type="InterPro" id="IPR014234">
    <property type="entry name" value="Spore_CwlD"/>
</dbReference>
<protein>
    <submittedName>
        <fullName evidence="3">N-acetylmuramoyl-L-alanine amidase CwlD</fullName>
        <ecNumber evidence="3">3.5.1.28</ecNumber>
    </submittedName>
</protein>
<dbReference type="PANTHER" id="PTHR30404:SF0">
    <property type="entry name" value="N-ACETYLMURAMOYL-L-ALANINE AMIDASE AMIC"/>
    <property type="match status" value="1"/>
</dbReference>
<dbReference type="Proteomes" id="UP000002377">
    <property type="component" value="Chromosome"/>
</dbReference>
<dbReference type="SMART" id="SM00646">
    <property type="entry name" value="Ami_3"/>
    <property type="match status" value="1"/>
</dbReference>
<name>D5XAC2_THEPJ</name>
<gene>
    <name evidence="3" type="ordered locus">TherJR_0335</name>
</gene>
<evidence type="ECO:0000256" key="1">
    <source>
        <dbReference type="ARBA" id="ARBA00022801"/>
    </source>
</evidence>
<organism evidence="3 4">
    <name type="scientific">Thermincola potens (strain JR)</name>
    <dbReference type="NCBI Taxonomy" id="635013"/>
    <lineage>
        <taxon>Bacteria</taxon>
        <taxon>Bacillati</taxon>
        <taxon>Bacillota</taxon>
        <taxon>Clostridia</taxon>
        <taxon>Eubacteriales</taxon>
        <taxon>Thermincolaceae</taxon>
        <taxon>Thermincola</taxon>
    </lineage>
</organism>
<dbReference type="HOGENOM" id="CLU_014322_7_0_9"/>
<dbReference type="RefSeq" id="WP_013119245.1">
    <property type="nucleotide sequence ID" value="NC_014152.1"/>
</dbReference>
<feature type="domain" description="MurNAc-LAA" evidence="2">
    <location>
        <begin position="127"/>
        <end position="237"/>
    </location>
</feature>
<dbReference type="InterPro" id="IPR002508">
    <property type="entry name" value="MurNAc-LAA_cat"/>
</dbReference>
<reference evidence="3 4" key="1">
    <citation type="submission" date="2010-05" db="EMBL/GenBank/DDBJ databases">
        <title>Complete sequence of Thermincola sp. JR.</title>
        <authorList>
            <consortium name="US DOE Joint Genome Institute"/>
            <person name="Lucas S."/>
            <person name="Copeland A."/>
            <person name="Lapidus A."/>
            <person name="Cheng J.-F."/>
            <person name="Bruce D."/>
            <person name="Goodwin L."/>
            <person name="Pitluck S."/>
            <person name="Chertkov O."/>
            <person name="Detter J.C."/>
            <person name="Han C."/>
            <person name="Tapia R."/>
            <person name="Land M."/>
            <person name="Hauser L."/>
            <person name="Kyrpides N."/>
            <person name="Mikhailova N."/>
            <person name="Hazen T.C."/>
            <person name="Woyke T."/>
        </authorList>
    </citation>
    <scope>NUCLEOTIDE SEQUENCE [LARGE SCALE GENOMIC DNA]</scope>
    <source>
        <strain evidence="3 4">JR</strain>
    </source>
</reference>
<keyword evidence="4" id="KW-1185">Reference proteome</keyword>
<dbReference type="EC" id="3.5.1.28" evidence="3"/>
<dbReference type="Gene3D" id="3.40.630.40">
    <property type="entry name" value="Zn-dependent exopeptidases"/>
    <property type="match status" value="1"/>
</dbReference>
<evidence type="ECO:0000259" key="2">
    <source>
        <dbReference type="SMART" id="SM00646"/>
    </source>
</evidence>
<dbReference type="eggNOG" id="COG0860">
    <property type="taxonomic scope" value="Bacteria"/>
</dbReference>
<dbReference type="Pfam" id="PF01520">
    <property type="entry name" value="Amidase_3"/>
    <property type="match status" value="1"/>
</dbReference>
<dbReference type="KEGG" id="tjr:TherJR_0335"/>
<evidence type="ECO:0000313" key="4">
    <source>
        <dbReference type="Proteomes" id="UP000002377"/>
    </source>
</evidence>
<dbReference type="STRING" id="635013.TherJR_0335"/>
<evidence type="ECO:0000313" key="3">
    <source>
        <dbReference type="EMBL" id="ADG81221.1"/>
    </source>
</evidence>
<dbReference type="GO" id="GO:0008745">
    <property type="term" value="F:N-acetylmuramoyl-L-alanine amidase activity"/>
    <property type="evidence" value="ECO:0007669"/>
    <property type="project" value="UniProtKB-EC"/>
</dbReference>
<dbReference type="PANTHER" id="PTHR30404">
    <property type="entry name" value="N-ACETYLMURAMOYL-L-ALANINE AMIDASE"/>
    <property type="match status" value="1"/>
</dbReference>
<sequence length="250" mass="27452" precursor="true">MKRVYFWSAKIQKRDLLLAILAIAIITVSIVCRVAAYENTVASAVSWKVANRVIVIDPGHGGMDPGAVGKAGTLEKDVVLEVAHKLKRLLSDAGAIVILTRESDSDLSGKAAGSAYEKKRRDLANRVAIANKNKADIYVSLHLNSFPSARWTGAQTFYQHGSAKAKLLAECVQAEIIKLLKNTDRQPLAENFYTTRQTAMPAVTVELGFLSNPREEQLLRQADYQDKMAVAIFSGIAKYFAEADNMGRKK</sequence>
<dbReference type="NCBIfam" id="TIGR02883">
    <property type="entry name" value="spore_cwlD"/>
    <property type="match status" value="1"/>
</dbReference>
<dbReference type="OrthoDB" id="9772024at2"/>
<proteinExistence type="predicted"/>
<dbReference type="GO" id="GO:0030288">
    <property type="term" value="C:outer membrane-bounded periplasmic space"/>
    <property type="evidence" value="ECO:0007669"/>
    <property type="project" value="TreeGrafter"/>
</dbReference>
<dbReference type="GO" id="GO:0009253">
    <property type="term" value="P:peptidoglycan catabolic process"/>
    <property type="evidence" value="ECO:0007669"/>
    <property type="project" value="InterPro"/>
</dbReference>
<dbReference type="SUPFAM" id="SSF53187">
    <property type="entry name" value="Zn-dependent exopeptidases"/>
    <property type="match status" value="1"/>
</dbReference>
<dbReference type="InterPro" id="IPR050695">
    <property type="entry name" value="N-acetylmuramoyl_amidase_3"/>
</dbReference>
<dbReference type="CDD" id="cd02696">
    <property type="entry name" value="MurNAc-LAA"/>
    <property type="match status" value="1"/>
</dbReference>